<evidence type="ECO:0008006" key="3">
    <source>
        <dbReference type="Google" id="ProtNLM"/>
    </source>
</evidence>
<accession>I0AP41</accession>
<keyword evidence="2" id="KW-1185">Reference proteome</keyword>
<dbReference type="AlphaFoldDB" id="I0AP41"/>
<dbReference type="EMBL" id="CP003418">
    <property type="protein sequence ID" value="AFH50748.1"/>
    <property type="molecule type" value="Genomic_DNA"/>
</dbReference>
<reference evidence="1 2" key="1">
    <citation type="journal article" date="2012" name="Front. Microbiol.">
        <title>Complete genome of Ignavibacterium album, a metabolically versatile, flagellated, facultative anaerobe from the phylum Chlorobi.</title>
        <authorList>
            <person name="Liu Z."/>
            <person name="Frigaard N.-U."/>
            <person name="Vogl K."/>
            <person name="Iino T."/>
            <person name="Ohkuma M."/>
            <person name="Overmann J."/>
            <person name="Bryant D.A."/>
        </authorList>
    </citation>
    <scope>NUCLEOTIDE SEQUENCE [LARGE SCALE GENOMIC DNA]</scope>
    <source>
        <strain evidence="2">DSM 19864 / JCM 16511 / NBRC 101810 / Mat9-16</strain>
    </source>
</reference>
<proteinExistence type="predicted"/>
<name>I0AP41_IGNAJ</name>
<dbReference type="STRING" id="945713.IALB_3045"/>
<dbReference type="RefSeq" id="WP_014561884.1">
    <property type="nucleotide sequence ID" value="NC_017464.1"/>
</dbReference>
<evidence type="ECO:0000313" key="2">
    <source>
        <dbReference type="Proteomes" id="UP000007394"/>
    </source>
</evidence>
<dbReference type="Proteomes" id="UP000007394">
    <property type="component" value="Chromosome"/>
</dbReference>
<gene>
    <name evidence="1" type="ordered locus">IALB_3045</name>
</gene>
<dbReference type="HOGENOM" id="CLU_2329959_0_0_10"/>
<dbReference type="SUPFAM" id="SSF46689">
    <property type="entry name" value="Homeodomain-like"/>
    <property type="match status" value="1"/>
</dbReference>
<dbReference type="KEGG" id="ial:IALB_3045"/>
<organism evidence="1 2">
    <name type="scientific">Ignavibacterium album (strain DSM 19864 / JCM 16511 / NBRC 101810 / Mat9-16)</name>
    <dbReference type="NCBI Taxonomy" id="945713"/>
    <lineage>
        <taxon>Bacteria</taxon>
        <taxon>Pseudomonadati</taxon>
        <taxon>Ignavibacteriota</taxon>
        <taxon>Ignavibacteria</taxon>
        <taxon>Ignavibacteriales</taxon>
        <taxon>Ignavibacteriaceae</taxon>
        <taxon>Ignavibacterium</taxon>
    </lineage>
</organism>
<sequence>MDWIKDIDFNKFLDGDLKLLIEIVGVEKFIELYRHFAKTAIYFSEKPLMEMKQEYIRKNFRNKSEKELARMLGVSERLVYKIGSMKVRMNDQGDLFDE</sequence>
<dbReference type="InterPro" id="IPR009057">
    <property type="entry name" value="Homeodomain-like_sf"/>
</dbReference>
<protein>
    <recommendedName>
        <fullName evidence="3">Mor transcription activator domain-containing protein</fullName>
    </recommendedName>
</protein>
<evidence type="ECO:0000313" key="1">
    <source>
        <dbReference type="EMBL" id="AFH50748.1"/>
    </source>
</evidence>